<gene>
    <name evidence="2" type="ORF">NQ318_023338</name>
</gene>
<feature type="transmembrane region" description="Helical" evidence="1">
    <location>
        <begin position="15"/>
        <end position="39"/>
    </location>
</feature>
<evidence type="ECO:0000313" key="2">
    <source>
        <dbReference type="EMBL" id="KAJ8941741.1"/>
    </source>
</evidence>
<sequence>MFSWIPRNCIYVRDIFIIFFNKILKSNISCLFWVFVHVLRVFVWAKRRQKCFNIFSILLKFNCDHLTLFFYLKSGITALVRTLKTYIRKIEKKIVFFQSLAKYQIRKPLQVCHGITSRLLNVIWNCSHLILGPIFSLKLVFHIALVLVKHFFIKDNSLTKYLLIK</sequence>
<proteinExistence type="predicted"/>
<keyword evidence="1" id="KW-1133">Transmembrane helix</keyword>
<evidence type="ECO:0000256" key="1">
    <source>
        <dbReference type="SAM" id="Phobius"/>
    </source>
</evidence>
<keyword evidence="1" id="KW-0812">Transmembrane</keyword>
<feature type="transmembrane region" description="Helical" evidence="1">
    <location>
        <begin position="129"/>
        <end position="148"/>
    </location>
</feature>
<keyword evidence="1" id="KW-0472">Membrane</keyword>
<name>A0AAV8XTT1_9CUCU</name>
<organism evidence="2 3">
    <name type="scientific">Aromia moschata</name>
    <dbReference type="NCBI Taxonomy" id="1265417"/>
    <lineage>
        <taxon>Eukaryota</taxon>
        <taxon>Metazoa</taxon>
        <taxon>Ecdysozoa</taxon>
        <taxon>Arthropoda</taxon>
        <taxon>Hexapoda</taxon>
        <taxon>Insecta</taxon>
        <taxon>Pterygota</taxon>
        <taxon>Neoptera</taxon>
        <taxon>Endopterygota</taxon>
        <taxon>Coleoptera</taxon>
        <taxon>Polyphaga</taxon>
        <taxon>Cucujiformia</taxon>
        <taxon>Chrysomeloidea</taxon>
        <taxon>Cerambycidae</taxon>
        <taxon>Cerambycinae</taxon>
        <taxon>Callichromatini</taxon>
        <taxon>Aromia</taxon>
    </lineage>
</organism>
<dbReference type="EMBL" id="JAPWTK010000357">
    <property type="protein sequence ID" value="KAJ8941741.1"/>
    <property type="molecule type" value="Genomic_DNA"/>
</dbReference>
<keyword evidence="3" id="KW-1185">Reference proteome</keyword>
<reference evidence="2" key="1">
    <citation type="journal article" date="2023" name="Insect Mol. Biol.">
        <title>Genome sequencing provides insights into the evolution of gene families encoding plant cell wall-degrading enzymes in longhorned beetles.</title>
        <authorList>
            <person name="Shin N.R."/>
            <person name="Okamura Y."/>
            <person name="Kirsch R."/>
            <person name="Pauchet Y."/>
        </authorList>
    </citation>
    <scope>NUCLEOTIDE SEQUENCE</scope>
    <source>
        <strain evidence="2">AMC_N1</strain>
    </source>
</reference>
<comment type="caution">
    <text evidence="2">The sequence shown here is derived from an EMBL/GenBank/DDBJ whole genome shotgun (WGS) entry which is preliminary data.</text>
</comment>
<protein>
    <submittedName>
        <fullName evidence="2">Uncharacterized protein</fullName>
    </submittedName>
</protein>
<evidence type="ECO:0000313" key="3">
    <source>
        <dbReference type="Proteomes" id="UP001162162"/>
    </source>
</evidence>
<dbReference type="Proteomes" id="UP001162162">
    <property type="component" value="Unassembled WGS sequence"/>
</dbReference>
<dbReference type="AlphaFoldDB" id="A0AAV8XTT1"/>
<accession>A0AAV8XTT1</accession>